<dbReference type="PANTHER" id="PTHR11620">
    <property type="entry name" value="60S RIBOSOMAL PROTEIN L23A"/>
    <property type="match status" value="1"/>
</dbReference>
<keyword evidence="4 6" id="KW-0689">Ribosomal protein</keyword>
<organism evidence="7 8">
    <name type="scientific">Deinococcus peraridilitoris (strain DSM 19664 / LMG 22246 / CIP 109416 / KR-200)</name>
    <dbReference type="NCBI Taxonomy" id="937777"/>
    <lineage>
        <taxon>Bacteria</taxon>
        <taxon>Thermotogati</taxon>
        <taxon>Deinococcota</taxon>
        <taxon>Deinococci</taxon>
        <taxon>Deinococcales</taxon>
        <taxon>Deinococcaceae</taxon>
        <taxon>Deinococcus</taxon>
    </lineage>
</organism>
<evidence type="ECO:0000313" key="8">
    <source>
        <dbReference type="Proteomes" id="UP000010467"/>
    </source>
</evidence>
<keyword evidence="8" id="KW-1185">Reference proteome</keyword>
<dbReference type="HAMAP" id="MF_01369_B">
    <property type="entry name" value="Ribosomal_uL23_B"/>
    <property type="match status" value="1"/>
</dbReference>
<dbReference type="STRING" id="937777.Deipe_3039"/>
<evidence type="ECO:0000313" key="7">
    <source>
        <dbReference type="EMBL" id="AFZ68488.1"/>
    </source>
</evidence>
<evidence type="ECO:0000256" key="4">
    <source>
        <dbReference type="ARBA" id="ARBA00022980"/>
    </source>
</evidence>
<comment type="function">
    <text evidence="6">One of the early assembly proteins it binds 23S rRNA. One of the proteins that surrounds the polypeptide exit tunnel on the outside of the ribosome. Forms the main docking site for trigger factor binding to the ribosome.</text>
</comment>
<dbReference type="GO" id="GO:0006412">
    <property type="term" value="P:translation"/>
    <property type="evidence" value="ECO:0007669"/>
    <property type="project" value="UniProtKB-UniRule"/>
</dbReference>
<dbReference type="OrthoDB" id="9793353at2"/>
<evidence type="ECO:0000256" key="2">
    <source>
        <dbReference type="ARBA" id="ARBA00022730"/>
    </source>
</evidence>
<dbReference type="Pfam" id="PF00276">
    <property type="entry name" value="Ribosomal_L23"/>
    <property type="match status" value="1"/>
</dbReference>
<dbReference type="SUPFAM" id="SSF54189">
    <property type="entry name" value="Ribosomal proteins S24e, L23 and L15e"/>
    <property type="match status" value="1"/>
</dbReference>
<dbReference type="Gene3D" id="3.30.70.330">
    <property type="match status" value="1"/>
</dbReference>
<evidence type="ECO:0000256" key="5">
    <source>
        <dbReference type="ARBA" id="ARBA00023274"/>
    </source>
</evidence>
<dbReference type="GO" id="GO:0005840">
    <property type="term" value="C:ribosome"/>
    <property type="evidence" value="ECO:0007669"/>
    <property type="project" value="UniProtKB-KW"/>
</dbReference>
<dbReference type="eggNOG" id="COG0089">
    <property type="taxonomic scope" value="Bacteria"/>
</dbReference>
<accession>L0A3L3</accession>
<name>L0A3L3_DEIPD</name>
<evidence type="ECO:0000256" key="3">
    <source>
        <dbReference type="ARBA" id="ARBA00022884"/>
    </source>
</evidence>
<proteinExistence type="inferred from homology"/>
<sequence>MSSFYDLIKAPVISEKAYAGMERGVYSFWVHQDANKTEVKNAIQQAFGVRVVKINMMNIAGKRKRVGKFEGHRVDRKKAMVKLADGQKIDALEGLV</sequence>
<comment type="subunit">
    <text evidence="6">Part of the 50S ribosomal subunit. Contacts protein L29, and trigger factor when it is bound to the ribosome.</text>
</comment>
<dbReference type="EMBL" id="CP003382">
    <property type="protein sequence ID" value="AFZ68488.1"/>
    <property type="molecule type" value="Genomic_DNA"/>
</dbReference>
<protein>
    <recommendedName>
        <fullName evidence="6">Large ribosomal subunit protein uL23</fullName>
    </recommendedName>
</protein>
<dbReference type="InterPro" id="IPR012677">
    <property type="entry name" value="Nucleotide-bd_a/b_plait_sf"/>
</dbReference>
<dbReference type="NCBIfam" id="NF004366">
    <property type="entry name" value="PRK05738.3-2"/>
    <property type="match status" value="1"/>
</dbReference>
<dbReference type="Proteomes" id="UP000010467">
    <property type="component" value="Chromosome"/>
</dbReference>
<evidence type="ECO:0000256" key="6">
    <source>
        <dbReference type="HAMAP-Rule" id="MF_01369"/>
    </source>
</evidence>
<reference evidence="8" key="1">
    <citation type="submission" date="2012-03" db="EMBL/GenBank/DDBJ databases">
        <title>Complete sequence of chromosome of Deinococcus peraridilitoris DSM 19664.</title>
        <authorList>
            <person name="Lucas S."/>
            <person name="Copeland A."/>
            <person name="Lapidus A."/>
            <person name="Glavina del Rio T."/>
            <person name="Dalin E."/>
            <person name="Tice H."/>
            <person name="Bruce D."/>
            <person name="Goodwin L."/>
            <person name="Pitluck S."/>
            <person name="Peters L."/>
            <person name="Mikhailova N."/>
            <person name="Lu M."/>
            <person name="Kyrpides N."/>
            <person name="Mavromatis K."/>
            <person name="Ivanova N."/>
            <person name="Brettin T."/>
            <person name="Detter J.C."/>
            <person name="Han C."/>
            <person name="Larimer F."/>
            <person name="Land M."/>
            <person name="Hauser L."/>
            <person name="Markowitz V."/>
            <person name="Cheng J.-F."/>
            <person name="Hugenholtz P."/>
            <person name="Woyke T."/>
            <person name="Wu D."/>
            <person name="Pukall R."/>
            <person name="Steenblock K."/>
            <person name="Brambilla E."/>
            <person name="Klenk H.-P."/>
            <person name="Eisen J.A."/>
        </authorList>
    </citation>
    <scope>NUCLEOTIDE SEQUENCE [LARGE SCALE GENOMIC DNA]</scope>
    <source>
        <strain evidence="8">DSM 19664 / LMG 22246 / CIP 109416 / KR-200</strain>
    </source>
</reference>
<gene>
    <name evidence="6" type="primary">rplW</name>
    <name evidence="7" type="ordered locus">Deipe_3039</name>
</gene>
<evidence type="ECO:0000256" key="1">
    <source>
        <dbReference type="ARBA" id="ARBA00006700"/>
    </source>
</evidence>
<dbReference type="FunFam" id="3.30.70.330:FF:000001">
    <property type="entry name" value="50S ribosomal protein L23"/>
    <property type="match status" value="1"/>
</dbReference>
<dbReference type="NCBIfam" id="NF004363">
    <property type="entry name" value="PRK05738.2-4"/>
    <property type="match status" value="1"/>
</dbReference>
<comment type="similarity">
    <text evidence="1 6">Belongs to the universal ribosomal protein uL23 family.</text>
</comment>
<dbReference type="PATRIC" id="fig|937777.3.peg.3055"/>
<dbReference type="GO" id="GO:1990904">
    <property type="term" value="C:ribonucleoprotein complex"/>
    <property type="evidence" value="ECO:0007669"/>
    <property type="project" value="UniProtKB-KW"/>
</dbReference>
<dbReference type="InterPro" id="IPR013025">
    <property type="entry name" value="Ribosomal_uL23-like"/>
</dbReference>
<dbReference type="InterPro" id="IPR012678">
    <property type="entry name" value="Ribosomal_uL23/eL15/eS24_sf"/>
</dbReference>
<dbReference type="AlphaFoldDB" id="L0A3L3"/>
<keyword evidence="5 6" id="KW-0687">Ribonucleoprotein</keyword>
<dbReference type="KEGG" id="dpd:Deipe_3039"/>
<keyword evidence="3 6" id="KW-0694">RNA-binding</keyword>
<dbReference type="GO" id="GO:0003735">
    <property type="term" value="F:structural constituent of ribosome"/>
    <property type="evidence" value="ECO:0007669"/>
    <property type="project" value="InterPro"/>
</dbReference>
<keyword evidence="2 6" id="KW-0699">rRNA-binding</keyword>
<dbReference type="HOGENOM" id="CLU_037562_3_2_0"/>
<dbReference type="GO" id="GO:0019843">
    <property type="term" value="F:rRNA binding"/>
    <property type="evidence" value="ECO:0007669"/>
    <property type="project" value="UniProtKB-UniRule"/>
</dbReference>